<dbReference type="PROSITE" id="PS51186">
    <property type="entry name" value="GNAT"/>
    <property type="match status" value="1"/>
</dbReference>
<sequence>MLYERRMKVIKLEPFKKSDSKQLLNWIDSEEFLIQWSGNAFTYPLNEQQLHKYIESTNTLAFKVIDEETLDIIGHISLGRIDNINKSARIGKVLIGDKRMRGRSIGKHMMKAVLHVAFEELKLHRVTLGVYDFNTTAISCYEKIGFVKEGLLRESKKVGDTYWNLWEMSMLEYEWNINKNSDL</sequence>
<reference evidence="2 3" key="1">
    <citation type="submission" date="2019-10" db="EMBL/GenBank/DDBJ databases">
        <title>Bacillus from the desert of Cuatro Cinegas, Coahuila.</title>
        <authorList>
            <person name="Olmedo-Alvarez G."/>
            <person name="Saldana S."/>
            <person name="Barcelo D."/>
        </authorList>
    </citation>
    <scope>NUCLEOTIDE SEQUENCE [LARGE SCALE GENOMIC DNA]</scope>
    <source>
        <strain evidence="2 3">CH155b_5T</strain>
    </source>
</reference>
<dbReference type="SUPFAM" id="SSF55729">
    <property type="entry name" value="Acyl-CoA N-acyltransferases (Nat)"/>
    <property type="match status" value="1"/>
</dbReference>
<dbReference type="PANTHER" id="PTHR43415">
    <property type="entry name" value="SPERMIDINE N(1)-ACETYLTRANSFERASE"/>
    <property type="match status" value="1"/>
</dbReference>
<proteinExistence type="predicted"/>
<evidence type="ECO:0000313" key="2">
    <source>
        <dbReference type="EMBL" id="KAB2441456.1"/>
    </source>
</evidence>
<protein>
    <submittedName>
        <fullName evidence="2">GNAT family N-acetyltransferase</fullName>
    </submittedName>
</protein>
<dbReference type="PANTHER" id="PTHR43415:SF5">
    <property type="entry name" value="ACETYLTRANSFERASE"/>
    <property type="match status" value="1"/>
</dbReference>
<dbReference type="RefSeq" id="WP_151627489.1">
    <property type="nucleotide sequence ID" value="NZ_WBPG01000026.1"/>
</dbReference>
<feature type="domain" description="N-acetyltransferase" evidence="1">
    <location>
        <begin position="10"/>
        <end position="169"/>
    </location>
</feature>
<dbReference type="GO" id="GO:0016747">
    <property type="term" value="F:acyltransferase activity, transferring groups other than amino-acyl groups"/>
    <property type="evidence" value="ECO:0007669"/>
    <property type="project" value="InterPro"/>
</dbReference>
<evidence type="ECO:0000313" key="3">
    <source>
        <dbReference type="Proteomes" id="UP000470409"/>
    </source>
</evidence>
<keyword evidence="2" id="KW-0808">Transferase</keyword>
<dbReference type="Proteomes" id="UP000470409">
    <property type="component" value="Unassembled WGS sequence"/>
</dbReference>
<comment type="caution">
    <text evidence="2">The sequence shown here is derived from an EMBL/GenBank/DDBJ whole genome shotgun (WGS) entry which is preliminary data.</text>
</comment>
<dbReference type="AlphaFoldDB" id="A0A7V7S591"/>
<dbReference type="InterPro" id="IPR000182">
    <property type="entry name" value="GNAT_dom"/>
</dbReference>
<dbReference type="Gene3D" id="3.40.630.30">
    <property type="match status" value="1"/>
</dbReference>
<evidence type="ECO:0000259" key="1">
    <source>
        <dbReference type="PROSITE" id="PS51186"/>
    </source>
</evidence>
<dbReference type="InterPro" id="IPR016181">
    <property type="entry name" value="Acyl_CoA_acyltransferase"/>
</dbReference>
<dbReference type="Pfam" id="PF13302">
    <property type="entry name" value="Acetyltransf_3"/>
    <property type="match status" value="1"/>
</dbReference>
<dbReference type="EMBL" id="WBPG01000026">
    <property type="protein sequence ID" value="KAB2441456.1"/>
    <property type="molecule type" value="Genomic_DNA"/>
</dbReference>
<dbReference type="CDD" id="cd04301">
    <property type="entry name" value="NAT_SF"/>
    <property type="match status" value="1"/>
</dbReference>
<accession>A0A7V7S591</accession>
<name>A0A7V7S591_9BACI</name>
<organism evidence="2 3">
    <name type="scientific">Bacillus luti</name>
    <dbReference type="NCBI Taxonomy" id="2026191"/>
    <lineage>
        <taxon>Bacteria</taxon>
        <taxon>Bacillati</taxon>
        <taxon>Bacillota</taxon>
        <taxon>Bacilli</taxon>
        <taxon>Bacillales</taxon>
        <taxon>Bacillaceae</taxon>
        <taxon>Bacillus</taxon>
        <taxon>Bacillus cereus group</taxon>
    </lineage>
</organism>
<gene>
    <name evidence="2" type="ORF">F8163_22140</name>
</gene>